<reference evidence="2 3" key="1">
    <citation type="submission" date="2024-09" db="EMBL/GenBank/DDBJ databases">
        <title>Chromosome-scale assembly of Riccia sorocarpa.</title>
        <authorList>
            <person name="Paukszto L."/>
        </authorList>
    </citation>
    <scope>NUCLEOTIDE SEQUENCE [LARGE SCALE GENOMIC DNA]</scope>
    <source>
        <strain evidence="2">LP-2024</strain>
        <tissue evidence="2">Aerial parts of the thallus</tissue>
    </source>
</reference>
<evidence type="ECO:0000256" key="1">
    <source>
        <dbReference type="SAM" id="MobiDB-lite"/>
    </source>
</evidence>
<evidence type="ECO:0000313" key="3">
    <source>
        <dbReference type="Proteomes" id="UP001633002"/>
    </source>
</evidence>
<protein>
    <submittedName>
        <fullName evidence="2">Uncharacterized protein</fullName>
    </submittedName>
</protein>
<gene>
    <name evidence="2" type="ORF">R1sor_015971</name>
</gene>
<accession>A0ABD3HGG0</accession>
<evidence type="ECO:0000313" key="2">
    <source>
        <dbReference type="EMBL" id="KAL3689662.1"/>
    </source>
</evidence>
<feature type="compositionally biased region" description="Low complexity" evidence="1">
    <location>
        <begin position="25"/>
        <end position="37"/>
    </location>
</feature>
<dbReference type="Proteomes" id="UP001633002">
    <property type="component" value="Unassembled WGS sequence"/>
</dbReference>
<name>A0ABD3HGG0_9MARC</name>
<keyword evidence="3" id="KW-1185">Reference proteome</keyword>
<feature type="compositionally biased region" description="Polar residues" evidence="1">
    <location>
        <begin position="38"/>
        <end position="47"/>
    </location>
</feature>
<feature type="region of interest" description="Disordered" evidence="1">
    <location>
        <begin position="449"/>
        <end position="478"/>
    </location>
</feature>
<comment type="caution">
    <text evidence="2">The sequence shown here is derived from an EMBL/GenBank/DDBJ whole genome shotgun (WGS) entry which is preliminary data.</text>
</comment>
<organism evidence="2 3">
    <name type="scientific">Riccia sorocarpa</name>
    <dbReference type="NCBI Taxonomy" id="122646"/>
    <lineage>
        <taxon>Eukaryota</taxon>
        <taxon>Viridiplantae</taxon>
        <taxon>Streptophyta</taxon>
        <taxon>Embryophyta</taxon>
        <taxon>Marchantiophyta</taxon>
        <taxon>Marchantiopsida</taxon>
        <taxon>Marchantiidae</taxon>
        <taxon>Marchantiales</taxon>
        <taxon>Ricciaceae</taxon>
        <taxon>Riccia</taxon>
    </lineage>
</organism>
<dbReference type="AlphaFoldDB" id="A0ABD3HGG0"/>
<dbReference type="EMBL" id="JBJQOH010000004">
    <property type="protein sequence ID" value="KAL3689662.1"/>
    <property type="molecule type" value="Genomic_DNA"/>
</dbReference>
<feature type="compositionally biased region" description="Low complexity" evidence="1">
    <location>
        <begin position="1"/>
        <end position="17"/>
    </location>
</feature>
<feature type="region of interest" description="Disordered" evidence="1">
    <location>
        <begin position="1"/>
        <end position="48"/>
    </location>
</feature>
<proteinExistence type="predicted"/>
<sequence length="478" mass="52507">MASSTSVGASTSADANGSGAGAAGSGAATSPIGSATSPIGSATSPTGSGAAGVGFTGVDAAGSTVPPGVVPPMDATGILQALATLIRQQPVGEMRSTKALQSVVRRLGRFDGREVSHYLREYRGELVLAKVSDIETFANFELVVEPELRDRVREIARCFIVVLGDWELFERAMKEEFLEEDTEHITCRTFLDWVERRLGLTMWLNELFREFDRRYGQLPFRERLTLETRRTELFLRAADDMSADRLCFMLADRAAKGGISSEWTREQEAVSIQTRKRRAMGHYAVQDAQQRYGLPHGAHPLPPATGPIPQTFVIFVWRWLAGLRRGPAFAADGRPRNFGPRQCIWCDSPDHLRVECAPVGGAAAVVVGDQHRIADVLAGHLDYAEVACPVTLEDAYRGRETPRSMEELRRGAQAFSRFTGWEDPVDLTSVQAYLNTGKHVHWSDDATVEDKRRRDATDLDAGVPEGITPRVTRRRAGV</sequence>